<name>A0A0M3JFS8_ANISI</name>
<dbReference type="GO" id="GO:0042383">
    <property type="term" value="C:sarcolemma"/>
    <property type="evidence" value="ECO:0007669"/>
    <property type="project" value="TreeGrafter"/>
</dbReference>
<keyword evidence="2" id="KW-1185">Reference proteome</keyword>
<reference evidence="3" key="1">
    <citation type="submission" date="2017-02" db="UniProtKB">
        <authorList>
            <consortium name="WormBaseParasite"/>
        </authorList>
    </citation>
    <scope>IDENTIFICATION</scope>
</reference>
<dbReference type="GO" id="GO:0014808">
    <property type="term" value="P:release of sequestered calcium ion into cytosol by sarcoplasmic reticulum"/>
    <property type="evidence" value="ECO:0007669"/>
    <property type="project" value="TreeGrafter"/>
</dbReference>
<dbReference type="Proteomes" id="UP000267096">
    <property type="component" value="Unassembled WGS sequence"/>
</dbReference>
<dbReference type="GO" id="GO:0030018">
    <property type="term" value="C:Z disc"/>
    <property type="evidence" value="ECO:0007669"/>
    <property type="project" value="TreeGrafter"/>
</dbReference>
<reference evidence="1 2" key="2">
    <citation type="submission" date="2018-11" db="EMBL/GenBank/DDBJ databases">
        <authorList>
            <consortium name="Pathogen Informatics"/>
        </authorList>
    </citation>
    <scope>NUCLEOTIDE SEQUENCE [LARGE SCALE GENOMIC DNA]</scope>
</reference>
<proteinExistence type="predicted"/>
<dbReference type="GO" id="GO:0006941">
    <property type="term" value="P:striated muscle contraction"/>
    <property type="evidence" value="ECO:0007669"/>
    <property type="project" value="TreeGrafter"/>
</dbReference>
<dbReference type="GO" id="GO:0005790">
    <property type="term" value="C:smooth endoplasmic reticulum"/>
    <property type="evidence" value="ECO:0007669"/>
    <property type="project" value="TreeGrafter"/>
</dbReference>
<evidence type="ECO:0000313" key="2">
    <source>
        <dbReference type="Proteomes" id="UP000267096"/>
    </source>
</evidence>
<dbReference type="GO" id="GO:0005219">
    <property type="term" value="F:ryanodine-sensitive calcium-release channel activity"/>
    <property type="evidence" value="ECO:0007669"/>
    <property type="project" value="TreeGrafter"/>
</dbReference>
<dbReference type="PANTHER" id="PTHR46399:SF8">
    <property type="entry name" value="B30.2_SPRY DOMAIN-CONTAINING PROTEIN"/>
    <property type="match status" value="1"/>
</dbReference>
<gene>
    <name evidence="1" type="ORF">ASIM_LOCUS6262</name>
</gene>
<organism evidence="3">
    <name type="scientific">Anisakis simplex</name>
    <name type="common">Herring worm</name>
    <dbReference type="NCBI Taxonomy" id="6269"/>
    <lineage>
        <taxon>Eukaryota</taxon>
        <taxon>Metazoa</taxon>
        <taxon>Ecdysozoa</taxon>
        <taxon>Nematoda</taxon>
        <taxon>Chromadorea</taxon>
        <taxon>Rhabditida</taxon>
        <taxon>Spirurina</taxon>
        <taxon>Ascaridomorpha</taxon>
        <taxon>Ascaridoidea</taxon>
        <taxon>Anisakidae</taxon>
        <taxon>Anisakis</taxon>
        <taxon>Anisakis simplex complex</taxon>
    </lineage>
</organism>
<dbReference type="GO" id="GO:0033017">
    <property type="term" value="C:sarcoplasmic reticulum membrane"/>
    <property type="evidence" value="ECO:0007669"/>
    <property type="project" value="TreeGrafter"/>
</dbReference>
<dbReference type="AlphaFoldDB" id="A0A0M3JFS8"/>
<protein>
    <submittedName>
        <fullName evidence="3">Mlh1_C domain-containing protein</fullName>
    </submittedName>
</protein>
<dbReference type="GO" id="GO:0034704">
    <property type="term" value="C:calcium channel complex"/>
    <property type="evidence" value="ECO:0007669"/>
    <property type="project" value="TreeGrafter"/>
</dbReference>
<dbReference type="WBParaSite" id="ASIM_0000648201-mRNA-1">
    <property type="protein sequence ID" value="ASIM_0000648201-mRNA-1"/>
    <property type="gene ID" value="ASIM_0000648201"/>
</dbReference>
<evidence type="ECO:0000313" key="3">
    <source>
        <dbReference type="WBParaSite" id="ASIM_0000648201-mRNA-1"/>
    </source>
</evidence>
<dbReference type="InterPro" id="IPR015925">
    <property type="entry name" value="Ryanodine_IP3_receptor"/>
</dbReference>
<accession>A0A0M3JFS8</accession>
<dbReference type="EMBL" id="UYRR01013361">
    <property type="protein sequence ID" value="VDK26762.1"/>
    <property type="molecule type" value="Genomic_DNA"/>
</dbReference>
<evidence type="ECO:0000313" key="1">
    <source>
        <dbReference type="EMBL" id="VDK26762.1"/>
    </source>
</evidence>
<sequence>MFSCDFAARLVFTSNLEALLFRYLEIKQTDMPPAEAARRTKEFRCPPKEQMFRLLKCRVAPDTSVGIMLDDEVEYDQCPMDETLQERLRCTHLLCYVPFLERMTFISRRSLFAYLPALLFDHLCDF</sequence>
<dbReference type="OrthoDB" id="300855at2759"/>
<dbReference type="PANTHER" id="PTHR46399">
    <property type="entry name" value="B30.2/SPRY DOMAIN-CONTAINING PROTEIN"/>
    <property type="match status" value="1"/>
</dbReference>